<keyword evidence="2" id="KW-0812">Transmembrane</keyword>
<evidence type="ECO:0000256" key="5">
    <source>
        <dbReference type="ARBA" id="ARBA00034769"/>
    </source>
</evidence>
<keyword evidence="8" id="KW-1185">Reference proteome</keyword>
<dbReference type="PANTHER" id="PTHR10736:SF11">
    <property type="entry name" value="BESTROPHIN 2"/>
    <property type="match status" value="1"/>
</dbReference>
<dbReference type="InterPro" id="IPR000615">
    <property type="entry name" value="Bestrophin"/>
</dbReference>
<evidence type="ECO:0000256" key="6">
    <source>
        <dbReference type="RuleBase" id="RU363126"/>
    </source>
</evidence>
<evidence type="ECO:0000256" key="3">
    <source>
        <dbReference type="ARBA" id="ARBA00022989"/>
    </source>
</evidence>
<evidence type="ECO:0000256" key="2">
    <source>
        <dbReference type="ARBA" id="ARBA00022692"/>
    </source>
</evidence>
<keyword evidence="3" id="KW-1133">Transmembrane helix</keyword>
<keyword evidence="6" id="KW-1003">Cell membrane</keyword>
<dbReference type="PANTHER" id="PTHR10736">
    <property type="entry name" value="BESTROPHIN"/>
    <property type="match status" value="1"/>
</dbReference>
<dbReference type="EMBL" id="JALNTZ010000002">
    <property type="protein sequence ID" value="KAJ3661145.1"/>
    <property type="molecule type" value="Genomic_DNA"/>
</dbReference>
<comment type="similarity">
    <text evidence="5 6">Belongs to the anion channel-forming bestrophin (TC 1.A.46) family. Calcium-sensitive chloride channel subfamily.</text>
</comment>
<sequence>MSFVLGFYVTLVVKRWWEQYRLLPWPDTLALFLNAGIPGADERQRLMRRNVVRYAVLAYVITLQRVSLRVRKRFPTWQHVVDSGKIFKCVFRTVKTITWFAEKLKTAKYKLRSVGKSRRY</sequence>
<keyword evidence="6" id="KW-0407">Ion channel</keyword>
<keyword evidence="6" id="KW-0813">Transport</keyword>
<comment type="subcellular location">
    <subcellularLocation>
        <location evidence="6">Cell membrane</location>
        <topology evidence="6">Multi-pass membrane protein</topology>
    </subcellularLocation>
    <subcellularLocation>
        <location evidence="1">Membrane</location>
    </subcellularLocation>
</comment>
<protein>
    <recommendedName>
        <fullName evidence="6">Bestrophin homolog</fullName>
    </recommendedName>
</protein>
<dbReference type="GO" id="GO:0005886">
    <property type="term" value="C:plasma membrane"/>
    <property type="evidence" value="ECO:0007669"/>
    <property type="project" value="UniProtKB-SubCell"/>
</dbReference>
<evidence type="ECO:0000313" key="7">
    <source>
        <dbReference type="EMBL" id="KAJ3661145.1"/>
    </source>
</evidence>
<dbReference type="Proteomes" id="UP001168821">
    <property type="component" value="Unassembled WGS sequence"/>
</dbReference>
<keyword evidence="6" id="KW-0868">Chloride</keyword>
<keyword evidence="6" id="KW-0406">Ion transport</keyword>
<comment type="function">
    <text evidence="6">Forms chloride channels.</text>
</comment>
<dbReference type="GO" id="GO:0005254">
    <property type="term" value="F:chloride channel activity"/>
    <property type="evidence" value="ECO:0007669"/>
    <property type="project" value="UniProtKB-KW"/>
</dbReference>
<dbReference type="Pfam" id="PF01062">
    <property type="entry name" value="Bestrophin"/>
    <property type="match status" value="1"/>
</dbReference>
<reference evidence="7" key="1">
    <citation type="journal article" date="2023" name="G3 (Bethesda)">
        <title>Whole genome assemblies of Zophobas morio and Tenebrio molitor.</title>
        <authorList>
            <person name="Kaur S."/>
            <person name="Stinson S.A."/>
            <person name="diCenzo G.C."/>
        </authorList>
    </citation>
    <scope>NUCLEOTIDE SEQUENCE</scope>
    <source>
        <strain evidence="7">QUZm001</strain>
    </source>
</reference>
<dbReference type="GO" id="GO:0034707">
    <property type="term" value="C:chloride channel complex"/>
    <property type="evidence" value="ECO:0007669"/>
    <property type="project" value="UniProtKB-KW"/>
</dbReference>
<evidence type="ECO:0000256" key="1">
    <source>
        <dbReference type="ARBA" id="ARBA00004370"/>
    </source>
</evidence>
<evidence type="ECO:0000313" key="8">
    <source>
        <dbReference type="Proteomes" id="UP001168821"/>
    </source>
</evidence>
<proteinExistence type="inferred from homology"/>
<evidence type="ECO:0000256" key="4">
    <source>
        <dbReference type="ARBA" id="ARBA00023136"/>
    </source>
</evidence>
<comment type="caution">
    <text evidence="7">The sequence shown here is derived from an EMBL/GenBank/DDBJ whole genome shotgun (WGS) entry which is preliminary data.</text>
</comment>
<dbReference type="InterPro" id="IPR021134">
    <property type="entry name" value="Bestrophin-like"/>
</dbReference>
<organism evidence="7 8">
    <name type="scientific">Zophobas morio</name>
    <dbReference type="NCBI Taxonomy" id="2755281"/>
    <lineage>
        <taxon>Eukaryota</taxon>
        <taxon>Metazoa</taxon>
        <taxon>Ecdysozoa</taxon>
        <taxon>Arthropoda</taxon>
        <taxon>Hexapoda</taxon>
        <taxon>Insecta</taxon>
        <taxon>Pterygota</taxon>
        <taxon>Neoptera</taxon>
        <taxon>Endopterygota</taxon>
        <taxon>Coleoptera</taxon>
        <taxon>Polyphaga</taxon>
        <taxon>Cucujiformia</taxon>
        <taxon>Tenebrionidae</taxon>
        <taxon>Zophobas</taxon>
    </lineage>
</organism>
<gene>
    <name evidence="7" type="ORF">Zmor_005556</name>
</gene>
<keyword evidence="4" id="KW-0472">Membrane</keyword>
<keyword evidence="6" id="KW-0869">Chloride channel</keyword>
<dbReference type="AlphaFoldDB" id="A0AA38MKT3"/>
<name>A0AA38MKT3_9CUCU</name>
<accession>A0AA38MKT3</accession>